<dbReference type="EMBL" id="JAERTX010000022">
    <property type="protein sequence ID" value="MBM9461705.1"/>
    <property type="molecule type" value="Genomic_DNA"/>
</dbReference>
<proteinExistence type="predicted"/>
<comment type="caution">
    <text evidence="2">The sequence shown here is derived from an EMBL/GenBank/DDBJ whole genome shotgun (WGS) entry which is preliminary data.</text>
</comment>
<feature type="region of interest" description="Disordered" evidence="1">
    <location>
        <begin position="210"/>
        <end position="244"/>
    </location>
</feature>
<organism evidence="2 3">
    <name type="scientific">Nocardioides faecalis</name>
    <dbReference type="NCBI Taxonomy" id="2803858"/>
    <lineage>
        <taxon>Bacteria</taxon>
        <taxon>Bacillati</taxon>
        <taxon>Actinomycetota</taxon>
        <taxon>Actinomycetes</taxon>
        <taxon>Propionibacteriales</taxon>
        <taxon>Nocardioidaceae</taxon>
        <taxon>Nocardioides</taxon>
    </lineage>
</organism>
<dbReference type="RefSeq" id="WP_205293024.1">
    <property type="nucleotide sequence ID" value="NZ_CP074406.1"/>
</dbReference>
<protein>
    <submittedName>
        <fullName evidence="2">Uncharacterized protein</fullName>
    </submittedName>
</protein>
<feature type="compositionally biased region" description="Acidic residues" evidence="1">
    <location>
        <begin position="212"/>
        <end position="221"/>
    </location>
</feature>
<evidence type="ECO:0000313" key="2">
    <source>
        <dbReference type="EMBL" id="MBM9461705.1"/>
    </source>
</evidence>
<evidence type="ECO:0000313" key="3">
    <source>
        <dbReference type="Proteomes" id="UP000663791"/>
    </source>
</evidence>
<sequence>MTQTLNDSVARTHELLTERLRVAETSHPTAQRPHAMTAAIDPFLATASRHVSAANAVLGPAARRHLGDGRDRARALARQSRRLEEALFAAKSKLYGSSYAVRQPWAEVWLPVESELAAFWDIETELVDELAAAITPADADSLALELYNSETRVPTRPHPHLPHQGVGGRMARGVASRVDRFWDAAEDRMVPEPVHPMRHRDGWVSRYLMAEADVDEPDEDVTSLPPTDPDVPPDVPDRQSGPGT</sequence>
<evidence type="ECO:0000256" key="1">
    <source>
        <dbReference type="SAM" id="MobiDB-lite"/>
    </source>
</evidence>
<dbReference type="AlphaFoldDB" id="A0A938Y9C5"/>
<keyword evidence="3" id="KW-1185">Reference proteome</keyword>
<reference evidence="2" key="1">
    <citation type="submission" date="2021-01" db="EMBL/GenBank/DDBJ databases">
        <title>Novel species in genus Nocardioides.</title>
        <authorList>
            <person name="Zhang G."/>
        </authorList>
    </citation>
    <scope>NUCLEOTIDE SEQUENCE</scope>
    <source>
        <strain evidence="2">Zg-536</strain>
    </source>
</reference>
<dbReference type="Proteomes" id="UP000663791">
    <property type="component" value="Unassembled WGS sequence"/>
</dbReference>
<gene>
    <name evidence="2" type="ORF">JK386_17540</name>
</gene>
<accession>A0A938Y9C5</accession>
<name>A0A938Y9C5_9ACTN</name>